<dbReference type="Proteomes" id="UP000177817">
    <property type="component" value="Unassembled WGS sequence"/>
</dbReference>
<reference evidence="2 3" key="1">
    <citation type="journal article" date="2016" name="Nat. Commun.">
        <title>Thousands of microbial genomes shed light on interconnected biogeochemical processes in an aquifer system.</title>
        <authorList>
            <person name="Anantharaman K."/>
            <person name="Brown C.T."/>
            <person name="Hug L.A."/>
            <person name="Sharon I."/>
            <person name="Castelle C.J."/>
            <person name="Probst A.J."/>
            <person name="Thomas B.C."/>
            <person name="Singh A."/>
            <person name="Wilkins M.J."/>
            <person name="Karaoz U."/>
            <person name="Brodie E.L."/>
            <person name="Williams K.H."/>
            <person name="Hubbard S.S."/>
            <person name="Banfield J.F."/>
        </authorList>
    </citation>
    <scope>NUCLEOTIDE SEQUENCE [LARGE SCALE GENOMIC DNA]</scope>
</reference>
<organism evidence="2 3">
    <name type="scientific">Candidatus Komeilibacteria bacterium RIFCSPHIGHO2_01_FULL_52_14</name>
    <dbReference type="NCBI Taxonomy" id="1798549"/>
    <lineage>
        <taxon>Bacteria</taxon>
        <taxon>Candidatus Komeiliibacteriota</taxon>
    </lineage>
</organism>
<protein>
    <recommendedName>
        <fullName evidence="1">DUF6938 domain-containing protein</fullName>
    </recommendedName>
</protein>
<accession>A0A1G2BKG5</accession>
<evidence type="ECO:0000259" key="1">
    <source>
        <dbReference type="Pfam" id="PF22053"/>
    </source>
</evidence>
<dbReference type="AlphaFoldDB" id="A0A1G2BKG5"/>
<dbReference type="InterPro" id="IPR054218">
    <property type="entry name" value="DUF6938"/>
</dbReference>
<feature type="domain" description="DUF6938" evidence="1">
    <location>
        <begin position="320"/>
        <end position="390"/>
    </location>
</feature>
<evidence type="ECO:0000313" key="3">
    <source>
        <dbReference type="Proteomes" id="UP000177817"/>
    </source>
</evidence>
<gene>
    <name evidence="2" type="ORF">A2677_01500</name>
</gene>
<evidence type="ECO:0000313" key="2">
    <source>
        <dbReference type="EMBL" id="OGY89661.1"/>
    </source>
</evidence>
<comment type="caution">
    <text evidence="2">The sequence shown here is derived from an EMBL/GenBank/DDBJ whole genome shotgun (WGS) entry which is preliminary data.</text>
</comment>
<sequence length="448" mass="51966">MPQNHSWHKAWVVSVDMGYGHQRAAHPLRHLAYDGIVNANSYNGIPAEDRNVWRNTRRFYEFVSRFKHVPVIGDDVFRLYDKLQTIPDYYPERDLSQPTMQVRQVLSLIRKRQWGKHLIMKLSKKPLPLVTTFFVPAFMAEYYKYPGEIYCIATDTDISRAWVTEFPSRTRIKYFAPTYRVADRLRLYGVKRQNIFLTGFPLPDENLGGPDLHIAKRDTAFRLVNLDPDRRYVMHHLEVIQAHLGRRRLPVQSLHPLMLTFPVGGAGAQRELAVIILNSLRQKIQQHHISYTMVAGIHNEVASYFKKAVRDAGLWSELDRHVHIMYAQTKDEYFTKFNHLLRTTDILWTKPSELSFYTALGLPLVIAPPIGSQEVYNRHWIESIGAGTPQEDPAYAHEWLFDWLKSGWLAEAAMEGFVEGPQLGTYNIERIVTEHGKGMHAIESTLLY</sequence>
<proteinExistence type="predicted"/>
<name>A0A1G2BKG5_9BACT</name>
<dbReference type="EMBL" id="MHKK01000027">
    <property type="protein sequence ID" value="OGY89661.1"/>
    <property type="molecule type" value="Genomic_DNA"/>
</dbReference>
<feature type="domain" description="DUF6938" evidence="1">
    <location>
        <begin position="233"/>
        <end position="311"/>
    </location>
</feature>
<dbReference type="Pfam" id="PF22053">
    <property type="entry name" value="DUF6938"/>
    <property type="match status" value="2"/>
</dbReference>